<dbReference type="Proteomes" id="UP000015001">
    <property type="component" value="Unassembled WGS sequence"/>
</dbReference>
<keyword evidence="3" id="KW-1185">Reference proteome</keyword>
<proteinExistence type="predicted"/>
<name>S4MTN8_9ACTN</name>
<evidence type="ECO:0000256" key="1">
    <source>
        <dbReference type="SAM" id="MobiDB-lite"/>
    </source>
</evidence>
<dbReference type="PATRIC" id="fig|1283301.3.peg.43"/>
<organism evidence="2 3">
    <name type="scientific">Streptomyces afghaniensis 772</name>
    <dbReference type="NCBI Taxonomy" id="1283301"/>
    <lineage>
        <taxon>Bacteria</taxon>
        <taxon>Bacillati</taxon>
        <taxon>Actinomycetota</taxon>
        <taxon>Actinomycetes</taxon>
        <taxon>Kitasatosporales</taxon>
        <taxon>Streptomycetaceae</taxon>
        <taxon>Streptomyces</taxon>
    </lineage>
</organism>
<evidence type="ECO:0000313" key="2">
    <source>
        <dbReference type="EMBL" id="EPJ42898.1"/>
    </source>
</evidence>
<sequence>MASWPFPEPAGAAETSPVGFGAGTTGGGSASAVHRLHP</sequence>
<evidence type="ECO:0000313" key="3">
    <source>
        <dbReference type="Proteomes" id="UP000015001"/>
    </source>
</evidence>
<gene>
    <name evidence="2" type="ORF">STAFG_0046</name>
</gene>
<protein>
    <submittedName>
        <fullName evidence="2">Uncharacterized protein</fullName>
    </submittedName>
</protein>
<dbReference type="HOGENOM" id="CLU_3333331_0_0_11"/>
<dbReference type="AlphaFoldDB" id="S4MTN8"/>
<comment type="caution">
    <text evidence="2">The sequence shown here is derived from an EMBL/GenBank/DDBJ whole genome shotgun (WGS) entry which is preliminary data.</text>
</comment>
<feature type="region of interest" description="Disordered" evidence="1">
    <location>
        <begin position="1"/>
        <end position="38"/>
    </location>
</feature>
<reference evidence="2 3" key="1">
    <citation type="submission" date="2013-02" db="EMBL/GenBank/DDBJ databases">
        <title>Draft Genome Sequence of Streptomyces afghaniensis, Which Produces Compounds of the Julimycin B-Complex.</title>
        <authorList>
            <person name="Gruening B.A."/>
            <person name="Praeg A."/>
            <person name="Erxleben A."/>
            <person name="Guenther S."/>
            <person name="Fiedler H.-P."/>
            <person name="Goodfellow M."/>
            <person name="Mueller M."/>
        </authorList>
    </citation>
    <scope>NUCLEOTIDE SEQUENCE [LARGE SCALE GENOMIC DNA]</scope>
    <source>
        <strain evidence="2 3">772</strain>
    </source>
</reference>
<dbReference type="EMBL" id="AOPY01000297">
    <property type="protein sequence ID" value="EPJ42898.1"/>
    <property type="molecule type" value="Genomic_DNA"/>
</dbReference>
<feature type="compositionally biased region" description="Gly residues" evidence="1">
    <location>
        <begin position="20"/>
        <end position="29"/>
    </location>
</feature>
<accession>S4MTN8</accession>